<name>U4LAS0_PYROM</name>
<dbReference type="EMBL" id="HF936168">
    <property type="protein sequence ID" value="CCX15444.1"/>
    <property type="molecule type" value="Genomic_DNA"/>
</dbReference>
<proteinExistence type="predicted"/>
<protein>
    <submittedName>
        <fullName evidence="2">Uncharacterized protein</fullName>
    </submittedName>
</protein>
<reference evidence="2 3" key="1">
    <citation type="journal article" date="2013" name="PLoS Genet.">
        <title>The genome and development-dependent transcriptomes of Pyronema confluens: a window into fungal evolution.</title>
        <authorList>
            <person name="Traeger S."/>
            <person name="Altegoer F."/>
            <person name="Freitag M."/>
            <person name="Gabaldon T."/>
            <person name="Kempken F."/>
            <person name="Kumar A."/>
            <person name="Marcet-Houben M."/>
            <person name="Poggeler S."/>
            <person name="Stajich J.E."/>
            <person name="Nowrousian M."/>
        </authorList>
    </citation>
    <scope>NUCLEOTIDE SEQUENCE [LARGE SCALE GENOMIC DNA]</scope>
    <source>
        <strain evidence="3">CBS 100304</strain>
        <tissue evidence="2">Vegetative mycelium</tissue>
    </source>
</reference>
<sequence>MEHGRGPEESGTRNHAPRSFNQNPGSFRRRARQRYQEGYVRTRKRRLSILRVSQSNQKNQNHWASAQRPPEKNSPEHTLRRVQRGPRRAVEEATSASAQIHQGGSSSTIGESGHLGRRRECVYPWIQPHS</sequence>
<feature type="region of interest" description="Disordered" evidence="1">
    <location>
        <begin position="1"/>
        <end position="117"/>
    </location>
</feature>
<dbReference type="Proteomes" id="UP000018144">
    <property type="component" value="Unassembled WGS sequence"/>
</dbReference>
<feature type="compositionally biased region" description="Basic and acidic residues" evidence="1">
    <location>
        <begin position="1"/>
        <end position="12"/>
    </location>
</feature>
<feature type="compositionally biased region" description="Polar residues" evidence="1">
    <location>
        <begin position="94"/>
        <end position="110"/>
    </location>
</feature>
<dbReference type="AlphaFoldDB" id="U4LAS0"/>
<feature type="compositionally biased region" description="Polar residues" evidence="1">
    <location>
        <begin position="51"/>
        <end position="64"/>
    </location>
</feature>
<gene>
    <name evidence="2" type="ORF">PCON_01719</name>
</gene>
<evidence type="ECO:0000256" key="1">
    <source>
        <dbReference type="SAM" id="MobiDB-lite"/>
    </source>
</evidence>
<organism evidence="2 3">
    <name type="scientific">Pyronema omphalodes (strain CBS 100304)</name>
    <name type="common">Pyronema confluens</name>
    <dbReference type="NCBI Taxonomy" id="1076935"/>
    <lineage>
        <taxon>Eukaryota</taxon>
        <taxon>Fungi</taxon>
        <taxon>Dikarya</taxon>
        <taxon>Ascomycota</taxon>
        <taxon>Pezizomycotina</taxon>
        <taxon>Pezizomycetes</taxon>
        <taxon>Pezizales</taxon>
        <taxon>Pyronemataceae</taxon>
        <taxon>Pyronema</taxon>
    </lineage>
</organism>
<evidence type="ECO:0000313" key="2">
    <source>
        <dbReference type="EMBL" id="CCX15444.1"/>
    </source>
</evidence>
<accession>U4LAS0</accession>
<keyword evidence="3" id="KW-1185">Reference proteome</keyword>
<evidence type="ECO:0000313" key="3">
    <source>
        <dbReference type="Proteomes" id="UP000018144"/>
    </source>
</evidence>
<feature type="compositionally biased region" description="Basic and acidic residues" evidence="1">
    <location>
        <begin position="69"/>
        <end position="79"/>
    </location>
</feature>